<evidence type="ECO:0000256" key="11">
    <source>
        <dbReference type="SAM" id="Phobius"/>
    </source>
</evidence>
<dbReference type="PRINTS" id="PR00019">
    <property type="entry name" value="LEURICHRPT"/>
</dbReference>
<dbReference type="PANTHER" id="PTHR48063">
    <property type="entry name" value="LRR RECEPTOR-LIKE KINASE"/>
    <property type="match status" value="1"/>
</dbReference>
<dbReference type="PANTHER" id="PTHR48063:SF31">
    <property type="entry name" value="OS01G0601700 PROTEIN"/>
    <property type="match status" value="1"/>
</dbReference>
<keyword evidence="8 11" id="KW-1133">Transmembrane helix</keyword>
<evidence type="ECO:0000256" key="4">
    <source>
        <dbReference type="ARBA" id="ARBA00022626"/>
    </source>
</evidence>
<comment type="similarity">
    <text evidence="2">Belongs to the RLP family.</text>
</comment>
<protein>
    <submittedName>
        <fullName evidence="12">Uncharacterized protein</fullName>
    </submittedName>
</protein>
<evidence type="ECO:0000256" key="8">
    <source>
        <dbReference type="ARBA" id="ARBA00022989"/>
    </source>
</evidence>
<keyword evidence="6" id="KW-0732">Signal</keyword>
<dbReference type="GO" id="GO:0016020">
    <property type="term" value="C:membrane"/>
    <property type="evidence" value="ECO:0007669"/>
    <property type="project" value="UniProtKB-SubCell"/>
</dbReference>
<dbReference type="Gene3D" id="3.80.10.10">
    <property type="entry name" value="Ribonuclease Inhibitor"/>
    <property type="match status" value="1"/>
</dbReference>
<evidence type="ECO:0000256" key="5">
    <source>
        <dbReference type="ARBA" id="ARBA00022692"/>
    </source>
</evidence>
<dbReference type="InterPro" id="IPR001611">
    <property type="entry name" value="Leu-rich_rpt"/>
</dbReference>
<sequence>MAHSNGTDHSFNYSSDSISTFIKDRELNYTHELTKHIVLIDLSSNSLTGYIPEELSLLKRLRSLNLSNNQLSGAIPGDIGTLSGLESLDLSYNYFTGEIPSSLSDLTFLSCLNLSYNDFSGRIPSGKQLQTLNDQYMYIGNPELCGPPLLNNCSTSETNQNINQGHKGETHDISSLYLSLSTGFMVGLWTVFCAMLFNKTRRIAYFRHFDVLYDKVYVQVVISKATLMRKFRDEES</sequence>
<dbReference type="AlphaFoldDB" id="A0AAV5E7H4"/>
<reference evidence="12" key="2">
    <citation type="submission" date="2021-12" db="EMBL/GenBank/DDBJ databases">
        <title>Resequencing data analysis of finger millet.</title>
        <authorList>
            <person name="Hatakeyama M."/>
            <person name="Aluri S."/>
            <person name="Balachadran M.T."/>
            <person name="Sivarajan S.R."/>
            <person name="Poveda L."/>
            <person name="Shimizu-Inatsugi R."/>
            <person name="Schlapbach R."/>
            <person name="Sreeman S.M."/>
            <person name="Shimizu K.K."/>
        </authorList>
    </citation>
    <scope>NUCLEOTIDE SEQUENCE</scope>
</reference>
<evidence type="ECO:0000256" key="9">
    <source>
        <dbReference type="ARBA" id="ARBA00023136"/>
    </source>
</evidence>
<keyword evidence="5 11" id="KW-0812">Transmembrane</keyword>
<keyword evidence="10" id="KW-0325">Glycoprotein</keyword>
<dbReference type="InterPro" id="IPR046956">
    <property type="entry name" value="RLP23-like"/>
</dbReference>
<evidence type="ECO:0000313" key="12">
    <source>
        <dbReference type="EMBL" id="GJN18461.1"/>
    </source>
</evidence>
<dbReference type="EMBL" id="BQKI01000073">
    <property type="protein sequence ID" value="GJN18461.1"/>
    <property type="molecule type" value="Genomic_DNA"/>
</dbReference>
<evidence type="ECO:0000256" key="6">
    <source>
        <dbReference type="ARBA" id="ARBA00022729"/>
    </source>
</evidence>
<dbReference type="Pfam" id="PF00560">
    <property type="entry name" value="LRR_1"/>
    <property type="match status" value="4"/>
</dbReference>
<comment type="subcellular location">
    <subcellularLocation>
        <location evidence="1">Membrane</location>
        <topology evidence="1">Single-pass type I membrane protein</topology>
    </subcellularLocation>
</comment>
<keyword evidence="4" id="KW-1070">Brassinosteroid signaling pathway</keyword>
<dbReference type="InterPro" id="IPR032675">
    <property type="entry name" value="LRR_dom_sf"/>
</dbReference>
<dbReference type="Proteomes" id="UP001054889">
    <property type="component" value="Unassembled WGS sequence"/>
</dbReference>
<keyword evidence="9 11" id="KW-0472">Membrane</keyword>
<evidence type="ECO:0000256" key="10">
    <source>
        <dbReference type="ARBA" id="ARBA00023180"/>
    </source>
</evidence>
<name>A0AAV5E7H4_ELECO</name>
<dbReference type="GO" id="GO:0009742">
    <property type="term" value="P:brassinosteroid mediated signaling pathway"/>
    <property type="evidence" value="ECO:0007669"/>
    <property type="project" value="UniProtKB-KW"/>
</dbReference>
<keyword evidence="7" id="KW-0677">Repeat</keyword>
<reference evidence="12" key="1">
    <citation type="journal article" date="2018" name="DNA Res.">
        <title>Multiple hybrid de novo genome assembly of finger millet, an orphan allotetraploid crop.</title>
        <authorList>
            <person name="Hatakeyama M."/>
            <person name="Aluri S."/>
            <person name="Balachadran M.T."/>
            <person name="Sivarajan S.R."/>
            <person name="Patrignani A."/>
            <person name="Gruter S."/>
            <person name="Poveda L."/>
            <person name="Shimizu-Inatsugi R."/>
            <person name="Baeten J."/>
            <person name="Francoijs K.J."/>
            <person name="Nataraja K.N."/>
            <person name="Reddy Y.A.N."/>
            <person name="Phadnis S."/>
            <person name="Ravikumar R.L."/>
            <person name="Schlapbach R."/>
            <person name="Sreeman S.M."/>
            <person name="Shimizu K.K."/>
        </authorList>
    </citation>
    <scope>NUCLEOTIDE SEQUENCE</scope>
</reference>
<proteinExistence type="inferred from homology"/>
<evidence type="ECO:0000256" key="1">
    <source>
        <dbReference type="ARBA" id="ARBA00004479"/>
    </source>
</evidence>
<evidence type="ECO:0000313" key="13">
    <source>
        <dbReference type="Proteomes" id="UP001054889"/>
    </source>
</evidence>
<comment type="caution">
    <text evidence="12">The sequence shown here is derived from an EMBL/GenBank/DDBJ whole genome shotgun (WGS) entry which is preliminary data.</text>
</comment>
<keyword evidence="3" id="KW-0433">Leucine-rich repeat</keyword>
<dbReference type="FunFam" id="3.80.10.10:FF:000111">
    <property type="entry name" value="LRR receptor-like serine/threonine-protein kinase ERECTA"/>
    <property type="match status" value="1"/>
</dbReference>
<dbReference type="SUPFAM" id="SSF52058">
    <property type="entry name" value="L domain-like"/>
    <property type="match status" value="1"/>
</dbReference>
<evidence type="ECO:0000256" key="2">
    <source>
        <dbReference type="ARBA" id="ARBA00009592"/>
    </source>
</evidence>
<organism evidence="12 13">
    <name type="scientific">Eleusine coracana subsp. coracana</name>
    <dbReference type="NCBI Taxonomy" id="191504"/>
    <lineage>
        <taxon>Eukaryota</taxon>
        <taxon>Viridiplantae</taxon>
        <taxon>Streptophyta</taxon>
        <taxon>Embryophyta</taxon>
        <taxon>Tracheophyta</taxon>
        <taxon>Spermatophyta</taxon>
        <taxon>Magnoliopsida</taxon>
        <taxon>Liliopsida</taxon>
        <taxon>Poales</taxon>
        <taxon>Poaceae</taxon>
        <taxon>PACMAD clade</taxon>
        <taxon>Chloridoideae</taxon>
        <taxon>Cynodonteae</taxon>
        <taxon>Eleusininae</taxon>
        <taxon>Eleusine</taxon>
    </lineage>
</organism>
<accession>A0AAV5E7H4</accession>
<feature type="transmembrane region" description="Helical" evidence="11">
    <location>
        <begin position="176"/>
        <end position="197"/>
    </location>
</feature>
<evidence type="ECO:0000256" key="7">
    <source>
        <dbReference type="ARBA" id="ARBA00022737"/>
    </source>
</evidence>
<evidence type="ECO:0000256" key="3">
    <source>
        <dbReference type="ARBA" id="ARBA00022614"/>
    </source>
</evidence>
<gene>
    <name evidence="12" type="primary">gb05626</name>
    <name evidence="12" type="ORF">PR202_gb05626</name>
</gene>
<keyword evidence="13" id="KW-1185">Reference proteome</keyword>